<evidence type="ECO:0000313" key="4">
    <source>
        <dbReference type="WBParaSite" id="DME_0000852401-mRNA-1"/>
    </source>
</evidence>
<organism evidence="2 4">
    <name type="scientific">Dracunculus medinensis</name>
    <name type="common">Guinea worm</name>
    <dbReference type="NCBI Taxonomy" id="318479"/>
    <lineage>
        <taxon>Eukaryota</taxon>
        <taxon>Metazoa</taxon>
        <taxon>Ecdysozoa</taxon>
        <taxon>Nematoda</taxon>
        <taxon>Chromadorea</taxon>
        <taxon>Rhabditida</taxon>
        <taxon>Spirurina</taxon>
        <taxon>Dracunculoidea</taxon>
        <taxon>Dracunculidae</taxon>
        <taxon>Dracunculus</taxon>
    </lineage>
</organism>
<evidence type="ECO:0000313" key="3">
    <source>
        <dbReference type="Proteomes" id="UP000274756"/>
    </source>
</evidence>
<evidence type="ECO:0000313" key="2">
    <source>
        <dbReference type="Proteomes" id="UP000038040"/>
    </source>
</evidence>
<dbReference type="OrthoDB" id="5792595at2759"/>
<reference evidence="4" key="1">
    <citation type="submission" date="2016-04" db="UniProtKB">
        <authorList>
            <consortium name="WormBaseParasite"/>
        </authorList>
    </citation>
    <scope>IDENTIFICATION</scope>
</reference>
<dbReference type="AlphaFoldDB" id="A0A0N4UL67"/>
<gene>
    <name evidence="1" type="ORF">DME_LOCUS10391</name>
</gene>
<evidence type="ECO:0000313" key="1">
    <source>
        <dbReference type="EMBL" id="VDN60418.1"/>
    </source>
</evidence>
<reference evidence="1 3" key="2">
    <citation type="submission" date="2018-11" db="EMBL/GenBank/DDBJ databases">
        <authorList>
            <consortium name="Pathogen Informatics"/>
        </authorList>
    </citation>
    <scope>NUCLEOTIDE SEQUENCE [LARGE SCALE GENOMIC DNA]</scope>
</reference>
<name>A0A0N4UL67_DRAME</name>
<accession>A0A0N4UL67</accession>
<dbReference type="WBParaSite" id="DME_0000852401-mRNA-1">
    <property type="protein sequence ID" value="DME_0000852401-mRNA-1"/>
    <property type="gene ID" value="DME_0000852401"/>
</dbReference>
<dbReference type="Proteomes" id="UP000038040">
    <property type="component" value="Unplaced"/>
</dbReference>
<sequence>MDSIFEKELLFSSTFRQNPSKHINVPAHEVQSIHKIEPEISAGCYDFWDANFFTDRFIIWRASESSLYLEEYNVDNNSPNDGIVINFKPSIIIPGTRIVFMNGFFLILVPTQTSLHRIVLGLPSSYRFKKFDKGQGPSFISLLVDEFANSRNYYRYDLSNQINAMRAEIAQNEQDTLAIFCTVDDRTVFVELLHGVTTQPFCQETFLKVDSFLKRILRGGSDISLESKKEFSLDLLTLLRTDIVHGVGRVRSASLFIHTYNEIFFAILLLQSEFDTLVAIIKINPSGKSAAQHFQLFKILHLPSREVLNIACTNCYNSLAIHALCPISNGYTLLSSLIDCTTGMILRHWKEALLSSFCDFSFLGSILKNEDPAAKMSVIFNPDMFSIDVIRRAAQLVCKNFLRDWPSIEDANWKGLQKMIDHYISSPEIAARLSDNKELFYLHKATRVTIDEMVLDSNGLLPEYGGSRVERFICNCEPSTEKGIIVIQKFQTKKTEMVLGLNSSNAISYIFSEYAPCCIPAIEERNKLVYGQKSWIFERKDRRYMDLAVEKGMTSERVAWKYFTFFAQNYMSRGEKSLLLGNKSDDNGNEKFWNTFYRLCVQFQQNENQPLVTWSSSVFGLYGVITKGNFTICRPNDERMNWLNTIFDELPAQKSAFEKCMTVASRVVFCGMDKTCLSFDEIKNFTTCFSSVNLLIMNIITKLLEFTPIDQPVRSSVVKTSLAGEFTSRLVAVNFRAIIEGRLHFINCLIALISIVRWENTHVDLELIESLINCENDLHDANRQYTILSQAFIIKKKRRDRDFGTIRATSGNLLP</sequence>
<dbReference type="EMBL" id="UYYG01001215">
    <property type="protein sequence ID" value="VDN60418.1"/>
    <property type="molecule type" value="Genomic_DNA"/>
</dbReference>
<dbReference type="Proteomes" id="UP000274756">
    <property type="component" value="Unassembled WGS sequence"/>
</dbReference>
<protein>
    <submittedName>
        <fullName evidence="4">Nucleoporin_N domain-containing protein</fullName>
    </submittedName>
</protein>
<proteinExistence type="predicted"/>
<dbReference type="STRING" id="318479.A0A0N4UL67"/>
<keyword evidence="3" id="KW-1185">Reference proteome</keyword>